<dbReference type="AlphaFoldDB" id="A0A4E9DH29"/>
<dbReference type="EMBL" id="CAJPIJ010000071">
    <property type="protein sequence ID" value="CAG1966414.1"/>
    <property type="molecule type" value="Genomic_DNA"/>
</dbReference>
<evidence type="ECO:0000313" key="1">
    <source>
        <dbReference type="EMBL" id="CAG1966414.1"/>
    </source>
</evidence>
<dbReference type="EMBL" id="CAAKMV010000138">
    <property type="protein sequence ID" value="VIO59187.1"/>
    <property type="molecule type" value="Genomic_DNA"/>
</dbReference>
<evidence type="ECO:0000313" key="2">
    <source>
        <dbReference type="EMBL" id="VIO59187.1"/>
    </source>
</evidence>
<name>A0A4E9DH29_GIBZA</name>
<gene>
    <name evidence="2" type="ORF">FUG_LOCUS336994</name>
    <name evidence="1" type="ORF">MDCFG202_LOCUS34011</name>
</gene>
<sequence>MPILALPPPPLQHSLCLGGVRRPGVVCTPHTQLKRAQPTPGGRPITERCGPIFLSMKHLCLQGIESGKAPPPKSNTPLIRTLSWWSRGVPWYPPPRIPSKCTSSAILVVQLIIDQGCAWATDQEYT</sequence>
<organism evidence="2">
    <name type="scientific">Gibberella zeae</name>
    <name type="common">Wheat head blight fungus</name>
    <name type="synonym">Fusarium graminearum</name>
    <dbReference type="NCBI Taxonomy" id="5518"/>
    <lineage>
        <taxon>Eukaryota</taxon>
        <taxon>Fungi</taxon>
        <taxon>Dikarya</taxon>
        <taxon>Ascomycota</taxon>
        <taxon>Pezizomycotina</taxon>
        <taxon>Sordariomycetes</taxon>
        <taxon>Hypocreomycetidae</taxon>
        <taxon>Hypocreales</taxon>
        <taxon>Nectriaceae</taxon>
        <taxon>Fusarium</taxon>
    </lineage>
</organism>
<reference evidence="1" key="2">
    <citation type="submission" date="2021-03" db="EMBL/GenBank/DDBJ databases">
        <authorList>
            <person name="Alouane T."/>
            <person name="Langin T."/>
            <person name="Bonhomme L."/>
        </authorList>
    </citation>
    <scope>NUCLEOTIDE SEQUENCE</scope>
    <source>
        <strain evidence="1">MDC_Fg202</strain>
    </source>
</reference>
<proteinExistence type="predicted"/>
<protein>
    <submittedName>
        <fullName evidence="2">Uncharacterized protein</fullName>
    </submittedName>
</protein>
<dbReference type="Proteomes" id="UP000746612">
    <property type="component" value="Unassembled WGS sequence"/>
</dbReference>
<accession>A0A4E9DH29</accession>
<reference evidence="2" key="1">
    <citation type="submission" date="2019-04" db="EMBL/GenBank/DDBJ databases">
        <authorList>
            <person name="Melise S."/>
            <person name="Noan J."/>
            <person name="Okalmin O."/>
        </authorList>
    </citation>
    <scope>NUCLEOTIDE SEQUENCE</scope>
    <source>
        <strain evidence="2">FN9</strain>
    </source>
</reference>